<name>A0A917X541_9ACTN</name>
<feature type="compositionally biased region" description="Basic residues" evidence="1">
    <location>
        <begin position="47"/>
        <end position="61"/>
    </location>
</feature>
<keyword evidence="4" id="KW-1185">Reference proteome</keyword>
<evidence type="ECO:0000313" key="4">
    <source>
        <dbReference type="Proteomes" id="UP000642070"/>
    </source>
</evidence>
<feature type="region of interest" description="Disordered" evidence="1">
    <location>
        <begin position="264"/>
        <end position="296"/>
    </location>
</feature>
<evidence type="ECO:0008006" key="5">
    <source>
        <dbReference type="Google" id="ProtNLM"/>
    </source>
</evidence>
<evidence type="ECO:0000313" key="3">
    <source>
        <dbReference type="EMBL" id="GGM67145.1"/>
    </source>
</evidence>
<feature type="transmembrane region" description="Helical" evidence="2">
    <location>
        <begin position="77"/>
        <end position="96"/>
    </location>
</feature>
<keyword evidence="2" id="KW-0812">Transmembrane</keyword>
<reference evidence="3" key="2">
    <citation type="submission" date="2020-09" db="EMBL/GenBank/DDBJ databases">
        <authorList>
            <person name="Sun Q."/>
            <person name="Ohkuma M."/>
        </authorList>
    </citation>
    <scope>NUCLEOTIDE SEQUENCE</scope>
    <source>
        <strain evidence="3">JCM 19831</strain>
    </source>
</reference>
<dbReference type="AlphaFoldDB" id="A0A917X541"/>
<gene>
    <name evidence="3" type="ORF">GCM10007977_081080</name>
</gene>
<dbReference type="Pfam" id="PF11303">
    <property type="entry name" value="DUF3105"/>
    <property type="match status" value="1"/>
</dbReference>
<dbReference type="InterPro" id="IPR021454">
    <property type="entry name" value="DUF3105"/>
</dbReference>
<sequence length="296" mass="31608">MGMSSQERQDRPKRARVSKGSSTSAVEGGKPQRTNAKPVGARPVAKVGKRPHGKGGSRPNRRIAPVKVNDGRNWMPVALFTVVGLIAVSIIGYAGWSVYQNGLSWSDRAARIDGIVNWRERNPDALTADHKAGVIDYSTMPMKPPAGGNHNANWQRCQGDVYEAAIATEHAIHSMEHGAAWITYQPGLAKEQVDLLANLVRGTDYRLMSPFEGQDAPISLQVWGYQLKVDNARDARIATFLSTLAPQAAKEQGATCSSGAIITETGTTPRDLSPPQQQPGAGQMGGADPDGGNHGG</sequence>
<feature type="compositionally biased region" description="Gly residues" evidence="1">
    <location>
        <begin position="282"/>
        <end position="296"/>
    </location>
</feature>
<evidence type="ECO:0000256" key="1">
    <source>
        <dbReference type="SAM" id="MobiDB-lite"/>
    </source>
</evidence>
<evidence type="ECO:0000256" key="2">
    <source>
        <dbReference type="SAM" id="Phobius"/>
    </source>
</evidence>
<comment type="caution">
    <text evidence="3">The sequence shown here is derived from an EMBL/GenBank/DDBJ whole genome shotgun (WGS) entry which is preliminary data.</text>
</comment>
<keyword evidence="2" id="KW-1133">Transmembrane helix</keyword>
<dbReference type="EMBL" id="BMPI01000055">
    <property type="protein sequence ID" value="GGM67145.1"/>
    <property type="molecule type" value="Genomic_DNA"/>
</dbReference>
<feature type="region of interest" description="Disordered" evidence="1">
    <location>
        <begin position="1"/>
        <end position="64"/>
    </location>
</feature>
<dbReference type="Proteomes" id="UP000642070">
    <property type="component" value="Unassembled WGS sequence"/>
</dbReference>
<keyword evidence="2" id="KW-0472">Membrane</keyword>
<accession>A0A917X541</accession>
<protein>
    <recommendedName>
        <fullName evidence="5">DUF3105 domain-containing protein</fullName>
    </recommendedName>
</protein>
<proteinExistence type="predicted"/>
<organism evidence="3 4">
    <name type="scientific">Dactylosporangium sucinum</name>
    <dbReference type="NCBI Taxonomy" id="1424081"/>
    <lineage>
        <taxon>Bacteria</taxon>
        <taxon>Bacillati</taxon>
        <taxon>Actinomycetota</taxon>
        <taxon>Actinomycetes</taxon>
        <taxon>Micromonosporales</taxon>
        <taxon>Micromonosporaceae</taxon>
        <taxon>Dactylosporangium</taxon>
    </lineage>
</organism>
<reference evidence="3" key="1">
    <citation type="journal article" date="2014" name="Int. J. Syst. Evol. Microbiol.">
        <title>Complete genome sequence of Corynebacterium casei LMG S-19264T (=DSM 44701T), isolated from a smear-ripened cheese.</title>
        <authorList>
            <consortium name="US DOE Joint Genome Institute (JGI-PGF)"/>
            <person name="Walter F."/>
            <person name="Albersmeier A."/>
            <person name="Kalinowski J."/>
            <person name="Ruckert C."/>
        </authorList>
    </citation>
    <scope>NUCLEOTIDE SEQUENCE</scope>
    <source>
        <strain evidence="3">JCM 19831</strain>
    </source>
</reference>